<accession>A0A6G1U104</accession>
<organism evidence="2 3">
    <name type="scientific">Segatella copri</name>
    <dbReference type="NCBI Taxonomy" id="165179"/>
    <lineage>
        <taxon>Bacteria</taxon>
        <taxon>Pseudomonadati</taxon>
        <taxon>Bacteroidota</taxon>
        <taxon>Bacteroidia</taxon>
        <taxon>Bacteroidales</taxon>
        <taxon>Prevotellaceae</taxon>
        <taxon>Segatella</taxon>
    </lineage>
</organism>
<feature type="region of interest" description="Disordered" evidence="1">
    <location>
        <begin position="1"/>
        <end position="24"/>
    </location>
</feature>
<dbReference type="RefSeq" id="WP_153124333.1">
    <property type="nucleotide sequence ID" value="NZ_VZCB01000079.1"/>
</dbReference>
<evidence type="ECO:0000256" key="1">
    <source>
        <dbReference type="SAM" id="MobiDB-lite"/>
    </source>
</evidence>
<dbReference type="AlphaFoldDB" id="A0A6G1U104"/>
<comment type="caution">
    <text evidence="2">The sequence shown here is derived from an EMBL/GenBank/DDBJ whole genome shotgun (WGS) entry which is preliminary data.</text>
</comment>
<protein>
    <submittedName>
        <fullName evidence="2">Uncharacterized protein</fullName>
    </submittedName>
</protein>
<name>A0A6G1U104_9BACT</name>
<reference evidence="2 3" key="1">
    <citation type="submission" date="2019-09" db="EMBL/GenBank/DDBJ databases">
        <title>Distinct polysaccharide growth profiles of human intestinal Prevotella copri isolates.</title>
        <authorList>
            <person name="Fehlner-Peach H."/>
            <person name="Magnabosco C."/>
            <person name="Raghavan V."/>
            <person name="Scher J.U."/>
            <person name="Tett A."/>
            <person name="Cox L.M."/>
            <person name="Gottsegen C."/>
            <person name="Watters A."/>
            <person name="Wiltshire- Gordon J.D."/>
            <person name="Segata N."/>
            <person name="Bonneau R."/>
            <person name="Littman D.R."/>
        </authorList>
    </citation>
    <scope>NUCLEOTIDE SEQUENCE [LARGE SCALE GENOMIC DNA]</scope>
    <source>
        <strain evidence="3">iA622</strain>
    </source>
</reference>
<evidence type="ECO:0000313" key="3">
    <source>
        <dbReference type="Proteomes" id="UP000480425"/>
    </source>
</evidence>
<gene>
    <name evidence="2" type="ORF">F7D73_09905</name>
</gene>
<dbReference type="Proteomes" id="UP000480425">
    <property type="component" value="Unassembled WGS sequence"/>
</dbReference>
<dbReference type="OrthoDB" id="9891538at2"/>
<dbReference type="EMBL" id="VZCB01000079">
    <property type="protein sequence ID" value="MQN81254.1"/>
    <property type="molecule type" value="Genomic_DNA"/>
</dbReference>
<sequence length="285" mass="32781">MGKNKKRNRWNSQPRKQENPLAQQQKMVARKAVRDYWANNLTPDEQQIFNTPIAVAQQAGVMQRLGYLTAAFLHIHSVQSLLFGEMQNIVEDWGLLIKGVQPVINSLLNSEDKFFNVMHDLVKSQSTGIKETYTQDVDALFDRITRWEGIPKVWKPGDEQKLEGRARMDDIIGSLKQGVLKLKEQDMEPEPKEEARIFYAIAEMNEDETSTIIEQDIANKGMAAIKARNLAKKNPDKMYILFEQRMQVQETCHMTPFKAVQKPADQDEVVNVKIEPMKKGKKPKE</sequence>
<evidence type="ECO:0000313" key="2">
    <source>
        <dbReference type="EMBL" id="MQN81254.1"/>
    </source>
</evidence>
<feature type="compositionally biased region" description="Polar residues" evidence="1">
    <location>
        <begin position="10"/>
        <end position="24"/>
    </location>
</feature>
<proteinExistence type="predicted"/>